<reference evidence="3 4" key="1">
    <citation type="journal article" date="2014" name="Science">
        <title>Plant genetics. Early allopolyploid evolution in the post-Neolithic Brassica napus oilseed genome.</title>
        <authorList>
            <person name="Chalhoub B."/>
            <person name="Denoeud F."/>
            <person name="Liu S."/>
            <person name="Parkin I.A."/>
            <person name="Tang H."/>
            <person name="Wang X."/>
            <person name="Chiquet J."/>
            <person name="Belcram H."/>
            <person name="Tong C."/>
            <person name="Samans B."/>
            <person name="Correa M."/>
            <person name="Da Silva C."/>
            <person name="Just J."/>
            <person name="Falentin C."/>
            <person name="Koh C.S."/>
            <person name="Le Clainche I."/>
            <person name="Bernard M."/>
            <person name="Bento P."/>
            <person name="Noel B."/>
            <person name="Labadie K."/>
            <person name="Alberti A."/>
            <person name="Charles M."/>
            <person name="Arnaud D."/>
            <person name="Guo H."/>
            <person name="Daviaud C."/>
            <person name="Alamery S."/>
            <person name="Jabbari K."/>
            <person name="Zhao M."/>
            <person name="Edger P.P."/>
            <person name="Chelaifa H."/>
            <person name="Tack D."/>
            <person name="Lassalle G."/>
            <person name="Mestiri I."/>
            <person name="Schnel N."/>
            <person name="Le Paslier M.C."/>
            <person name="Fan G."/>
            <person name="Renault V."/>
            <person name="Bayer P.E."/>
            <person name="Golicz A.A."/>
            <person name="Manoli S."/>
            <person name="Lee T.H."/>
            <person name="Thi V.H."/>
            <person name="Chalabi S."/>
            <person name="Hu Q."/>
            <person name="Fan C."/>
            <person name="Tollenaere R."/>
            <person name="Lu Y."/>
            <person name="Battail C."/>
            <person name="Shen J."/>
            <person name="Sidebottom C.H."/>
            <person name="Wang X."/>
            <person name="Canaguier A."/>
            <person name="Chauveau A."/>
            <person name="Berard A."/>
            <person name="Deniot G."/>
            <person name="Guan M."/>
            <person name="Liu Z."/>
            <person name="Sun F."/>
            <person name="Lim Y.P."/>
            <person name="Lyons E."/>
            <person name="Town C.D."/>
            <person name="Bancroft I."/>
            <person name="Wang X."/>
            <person name="Meng J."/>
            <person name="Ma J."/>
            <person name="Pires J.C."/>
            <person name="King G.J."/>
            <person name="Brunel D."/>
            <person name="Delourme R."/>
            <person name="Renard M."/>
            <person name="Aury J.M."/>
            <person name="Adams K.L."/>
            <person name="Batley J."/>
            <person name="Snowdon R.J."/>
            <person name="Tost J."/>
            <person name="Edwards D."/>
            <person name="Zhou Y."/>
            <person name="Hua W."/>
            <person name="Sharpe A.G."/>
            <person name="Paterson A.H."/>
            <person name="Guan C."/>
            <person name="Wincker P."/>
        </authorList>
    </citation>
    <scope>NUCLEOTIDE SEQUENCE [LARGE SCALE GENOMIC DNA]</scope>
    <source>
        <strain evidence="4">cv. Darmor-bzh</strain>
    </source>
</reference>
<dbReference type="EMBL" id="HG994355">
    <property type="protein sequence ID" value="CAF2149490.1"/>
    <property type="molecule type" value="Genomic_DNA"/>
</dbReference>
<dbReference type="STRING" id="3708.A0A078IBX0"/>
<feature type="compositionally biased region" description="Low complexity" evidence="1">
    <location>
        <begin position="50"/>
        <end position="61"/>
    </location>
</feature>
<name>A0A078IBX0_BRANA</name>
<proteinExistence type="predicted"/>
<reference evidence="2" key="3">
    <citation type="submission" date="2021-01" db="EMBL/GenBank/DDBJ databases">
        <authorList>
            <consortium name="Genoscope - CEA"/>
            <person name="William W."/>
        </authorList>
    </citation>
    <scope>NUCLEOTIDE SEQUENCE</scope>
</reference>
<dbReference type="PANTHER" id="PTHR36048:SF2">
    <property type="entry name" value="(RAPE) HYPOTHETICAL PROTEIN"/>
    <property type="match status" value="1"/>
</dbReference>
<dbReference type="OrthoDB" id="1902342at2759"/>
<organism evidence="3 4">
    <name type="scientific">Brassica napus</name>
    <name type="common">Rape</name>
    <dbReference type="NCBI Taxonomy" id="3708"/>
    <lineage>
        <taxon>Eukaryota</taxon>
        <taxon>Viridiplantae</taxon>
        <taxon>Streptophyta</taxon>
        <taxon>Embryophyta</taxon>
        <taxon>Tracheophyta</taxon>
        <taxon>Spermatophyta</taxon>
        <taxon>Magnoliopsida</taxon>
        <taxon>eudicotyledons</taxon>
        <taxon>Gunneridae</taxon>
        <taxon>Pentapetalae</taxon>
        <taxon>rosids</taxon>
        <taxon>malvids</taxon>
        <taxon>Brassicales</taxon>
        <taxon>Brassicaceae</taxon>
        <taxon>Brassiceae</taxon>
        <taxon>Brassica</taxon>
    </lineage>
</organism>
<dbReference type="PaxDb" id="3708-A0A078IBX0"/>
<gene>
    <name evidence="3" type="primary">BnaA01g13530D</name>
    <name evidence="2" type="ORF">DARMORV10_A01P15220.1</name>
    <name evidence="3" type="ORF">GSBRNA2T00087820001</name>
</gene>
<dbReference type="EMBL" id="LK032726">
    <property type="protein sequence ID" value="CDY47612.1"/>
    <property type="molecule type" value="Genomic_DNA"/>
</dbReference>
<dbReference type="PANTHER" id="PTHR36048">
    <property type="entry name" value="RIBOSOME MATURATION FACTOR"/>
    <property type="match status" value="1"/>
</dbReference>
<evidence type="ECO:0000313" key="2">
    <source>
        <dbReference type="EMBL" id="CAF2149490.1"/>
    </source>
</evidence>
<feature type="compositionally biased region" description="Basic residues" evidence="1">
    <location>
        <begin position="30"/>
        <end position="49"/>
    </location>
</feature>
<evidence type="ECO:0000256" key="1">
    <source>
        <dbReference type="SAM" id="MobiDB-lite"/>
    </source>
</evidence>
<feature type="compositionally biased region" description="Polar residues" evidence="1">
    <location>
        <begin position="116"/>
        <end position="126"/>
    </location>
</feature>
<dbReference type="Proteomes" id="UP001295469">
    <property type="component" value="Chromosome A01"/>
</dbReference>
<feature type="region of interest" description="Disordered" evidence="1">
    <location>
        <begin position="30"/>
        <end position="65"/>
    </location>
</feature>
<protein>
    <submittedName>
        <fullName evidence="2">(rape) hypothetical protein</fullName>
    </submittedName>
    <submittedName>
        <fullName evidence="3">BnaA01g13530D protein</fullName>
    </submittedName>
</protein>
<dbReference type="Proteomes" id="UP000028999">
    <property type="component" value="Unassembled WGS sequence"/>
</dbReference>
<dbReference type="KEGG" id="bna:106415749"/>
<evidence type="ECO:0000313" key="3">
    <source>
        <dbReference type="EMBL" id="CDY47612.1"/>
    </source>
</evidence>
<dbReference type="OMA" id="SSAYMNE"/>
<feature type="region of interest" description="Disordered" evidence="1">
    <location>
        <begin position="102"/>
        <end position="142"/>
    </location>
</feature>
<sequence>METETQLVADRIALNEKKVAMALDDLIKLSKRNTKGNKGRSSRRPKNKNRNFNGAARNGNSSKEKHYVNSLSGVRQGAVEKRRSNFKGNQFPVATNVARKAANVPPPSVRRRASNAGRTTSANQSRLLAPPVQSKSRFTTKRHEMDQKVENGGGKWKTLDSRFAIMKEQRKNSTCNNGVGLQVPRLPPWARARRF</sequence>
<evidence type="ECO:0000313" key="4">
    <source>
        <dbReference type="Proteomes" id="UP000028999"/>
    </source>
</evidence>
<keyword evidence="4" id="KW-1185">Reference proteome</keyword>
<dbReference type="AlphaFoldDB" id="A0A078IBX0"/>
<dbReference type="Gramene" id="CDY47612">
    <property type="protein sequence ID" value="CDY47612"/>
    <property type="gene ID" value="GSBRNA2T00087820001"/>
</dbReference>
<reference evidence="3" key="2">
    <citation type="submission" date="2014-06" db="EMBL/GenBank/DDBJ databases">
        <authorList>
            <person name="Genoscope - CEA"/>
        </authorList>
    </citation>
    <scope>NUCLEOTIDE SEQUENCE</scope>
</reference>
<accession>A0A078IBX0</accession>